<dbReference type="GO" id="GO:0003700">
    <property type="term" value="F:DNA-binding transcription factor activity"/>
    <property type="evidence" value="ECO:0007669"/>
    <property type="project" value="InterPro"/>
</dbReference>
<dbReference type="InterPro" id="IPR036388">
    <property type="entry name" value="WH-like_DNA-bd_sf"/>
</dbReference>
<feature type="domain" description="HTH arsR-type" evidence="4">
    <location>
        <begin position="1"/>
        <end position="94"/>
    </location>
</feature>
<comment type="caution">
    <text evidence="5">The sequence shown here is derived from an EMBL/GenBank/DDBJ whole genome shotgun (WGS) entry which is preliminary data.</text>
</comment>
<evidence type="ECO:0000256" key="3">
    <source>
        <dbReference type="ARBA" id="ARBA00023163"/>
    </source>
</evidence>
<dbReference type="Pfam" id="PF01022">
    <property type="entry name" value="HTH_5"/>
    <property type="match status" value="1"/>
</dbReference>
<dbReference type="InterPro" id="IPR011991">
    <property type="entry name" value="ArsR-like_HTH"/>
</dbReference>
<dbReference type="PANTHER" id="PTHR43132:SF2">
    <property type="entry name" value="ARSENICAL RESISTANCE OPERON REPRESSOR ARSR-RELATED"/>
    <property type="match status" value="1"/>
</dbReference>
<protein>
    <submittedName>
        <fullName evidence="5">Transcriptional regulator, ArsR family</fullName>
    </submittedName>
</protein>
<dbReference type="PROSITE" id="PS50987">
    <property type="entry name" value="HTH_ARSR_2"/>
    <property type="match status" value="1"/>
</dbReference>
<dbReference type="SMART" id="SM00418">
    <property type="entry name" value="HTH_ARSR"/>
    <property type="match status" value="1"/>
</dbReference>
<evidence type="ECO:0000256" key="2">
    <source>
        <dbReference type="ARBA" id="ARBA00023125"/>
    </source>
</evidence>
<dbReference type="EMBL" id="FNYY01000024">
    <property type="protein sequence ID" value="SEK07177.1"/>
    <property type="molecule type" value="Genomic_DNA"/>
</dbReference>
<dbReference type="InterPro" id="IPR051011">
    <property type="entry name" value="Metal_resp_trans_reg"/>
</dbReference>
<keyword evidence="6" id="KW-1185">Reference proteome</keyword>
<reference evidence="5 6" key="1">
    <citation type="submission" date="2016-10" db="EMBL/GenBank/DDBJ databases">
        <authorList>
            <person name="Varghese N."/>
            <person name="Submissions S."/>
        </authorList>
    </citation>
    <scope>NUCLEOTIDE SEQUENCE [LARGE SCALE GENOMIC DNA]</scope>
    <source>
        <strain evidence="5 6">FF3</strain>
    </source>
</reference>
<dbReference type="NCBIfam" id="NF033788">
    <property type="entry name" value="HTH_metalloreg"/>
    <property type="match status" value="1"/>
</dbReference>
<gene>
    <name evidence="5" type="ORF">SAMN04487940_1245</name>
</gene>
<dbReference type="InterPro" id="IPR001845">
    <property type="entry name" value="HTH_ArsR_DNA-bd_dom"/>
</dbReference>
<name>A0A975WED9_9RHOB</name>
<dbReference type="InterPro" id="IPR036390">
    <property type="entry name" value="WH_DNA-bd_sf"/>
</dbReference>
<keyword evidence="2" id="KW-0238">DNA-binding</keyword>
<evidence type="ECO:0000256" key="1">
    <source>
        <dbReference type="ARBA" id="ARBA00023015"/>
    </source>
</evidence>
<accession>A0A975WED9</accession>
<dbReference type="PRINTS" id="PR00778">
    <property type="entry name" value="HTHARSR"/>
</dbReference>
<proteinExistence type="predicted"/>
<dbReference type="SUPFAM" id="SSF46785">
    <property type="entry name" value="Winged helix' DNA-binding domain"/>
    <property type="match status" value="1"/>
</dbReference>
<dbReference type="Proteomes" id="UP000182932">
    <property type="component" value="Unassembled WGS sequence"/>
</dbReference>
<evidence type="ECO:0000313" key="5">
    <source>
        <dbReference type="EMBL" id="SEK07177.1"/>
    </source>
</evidence>
<dbReference type="PANTHER" id="PTHR43132">
    <property type="entry name" value="ARSENICAL RESISTANCE OPERON REPRESSOR ARSR-RELATED"/>
    <property type="match status" value="1"/>
</dbReference>
<dbReference type="AlphaFoldDB" id="A0A975WED9"/>
<evidence type="ECO:0000313" key="6">
    <source>
        <dbReference type="Proteomes" id="UP000182932"/>
    </source>
</evidence>
<dbReference type="Gene3D" id="1.10.10.10">
    <property type="entry name" value="Winged helix-like DNA-binding domain superfamily/Winged helix DNA-binding domain"/>
    <property type="match status" value="1"/>
</dbReference>
<sequence>MQKNADAAEALLKCLASRNRLMILCTLVEGEQSVGALAASLDVRESIVSQHLAILRREGLVAGRREGQTIYYALSNEDAKRLLDTLYSIFCDGEEERGRSDSGH</sequence>
<dbReference type="GO" id="GO:0003677">
    <property type="term" value="F:DNA binding"/>
    <property type="evidence" value="ECO:0007669"/>
    <property type="project" value="UniProtKB-KW"/>
</dbReference>
<keyword evidence="1" id="KW-0805">Transcription regulation</keyword>
<keyword evidence="3" id="KW-0804">Transcription</keyword>
<dbReference type="CDD" id="cd00090">
    <property type="entry name" value="HTH_ARSR"/>
    <property type="match status" value="1"/>
</dbReference>
<organism evidence="5 6">
    <name type="scientific">Marinovum algicola</name>
    <dbReference type="NCBI Taxonomy" id="42444"/>
    <lineage>
        <taxon>Bacteria</taxon>
        <taxon>Pseudomonadati</taxon>
        <taxon>Pseudomonadota</taxon>
        <taxon>Alphaproteobacteria</taxon>
        <taxon>Rhodobacterales</taxon>
        <taxon>Roseobacteraceae</taxon>
        <taxon>Marinovum</taxon>
    </lineage>
</organism>
<evidence type="ECO:0000259" key="4">
    <source>
        <dbReference type="PROSITE" id="PS50987"/>
    </source>
</evidence>